<evidence type="ECO:0000313" key="3">
    <source>
        <dbReference type="EMBL" id="ACV87371.1"/>
    </source>
</evidence>
<sequence>SFSKASNRWSPLEGPTDICRCCSKGRCSISGRSRRLSQPVPRSRRQATEEAEVTVGPLIFLGKMSDRGREGPTSPPLVMLGLGLATVMTLTLAAIVLGLTGRRRAASHPMCP</sequence>
<gene>
    <name evidence="3" type="primary">ZP3</name>
</gene>
<dbReference type="EMBL" id="GQ487580">
    <property type="protein sequence ID" value="ACV87371.1"/>
    <property type="molecule type" value="Genomic_DNA"/>
</dbReference>
<feature type="region of interest" description="Disordered" evidence="1">
    <location>
        <begin position="29"/>
        <end position="50"/>
    </location>
</feature>
<name>C9EEU4_OKAJO</name>
<keyword evidence="2" id="KW-0812">Transmembrane</keyword>
<protein>
    <submittedName>
        <fullName evidence="3">Zona pellucida glycoprotein 3</fullName>
    </submittedName>
</protein>
<feature type="transmembrane region" description="Helical" evidence="2">
    <location>
        <begin position="77"/>
        <end position="100"/>
    </location>
</feature>
<evidence type="ECO:0000256" key="2">
    <source>
        <dbReference type="SAM" id="Phobius"/>
    </source>
</evidence>
<reference evidence="3" key="1">
    <citation type="submission" date="2009-08" db="EMBL/GenBank/DDBJ databases">
        <title>Relationships of Cetacea (Artiodactyla) among mammals: Increased taxon sampling alters interpretations of key fossils and character evolution.</title>
        <authorList>
            <person name="Spaulding M."/>
            <person name="O'Leary M."/>
            <person name="Gatesy J."/>
        </authorList>
    </citation>
    <scope>NUCLEOTIDE SEQUENCE</scope>
</reference>
<keyword evidence="2" id="KW-0472">Membrane</keyword>
<dbReference type="AlphaFoldDB" id="C9EEU4"/>
<keyword evidence="2" id="KW-1133">Transmembrane helix</keyword>
<proteinExistence type="predicted"/>
<organism evidence="3">
    <name type="scientific">Okapia johnstoni</name>
    <name type="common">Okapi</name>
    <dbReference type="NCBI Taxonomy" id="86973"/>
    <lineage>
        <taxon>Eukaryota</taxon>
        <taxon>Metazoa</taxon>
        <taxon>Chordata</taxon>
        <taxon>Craniata</taxon>
        <taxon>Vertebrata</taxon>
        <taxon>Euteleostomi</taxon>
        <taxon>Mammalia</taxon>
        <taxon>Eutheria</taxon>
        <taxon>Laurasiatheria</taxon>
        <taxon>Artiodactyla</taxon>
        <taxon>Ruminantia</taxon>
        <taxon>Pecora</taxon>
        <taxon>Giraffidae</taxon>
        <taxon>Okapia</taxon>
    </lineage>
</organism>
<evidence type="ECO:0000256" key="1">
    <source>
        <dbReference type="SAM" id="MobiDB-lite"/>
    </source>
</evidence>
<feature type="non-terminal residue" evidence="3">
    <location>
        <position position="1"/>
    </location>
</feature>
<feature type="non-terminal residue" evidence="3">
    <location>
        <position position="112"/>
    </location>
</feature>
<accession>C9EEU4</accession>